<protein>
    <submittedName>
        <fullName evidence="2">ERF superfamily protein</fullName>
    </submittedName>
</protein>
<name>A0A4R7D2X2_9SPHI</name>
<dbReference type="InterPro" id="IPR007499">
    <property type="entry name" value="ERF_bacteria_virus"/>
</dbReference>
<dbReference type="Proteomes" id="UP000294752">
    <property type="component" value="Unassembled WGS sequence"/>
</dbReference>
<dbReference type="RefSeq" id="WP_133639811.1">
    <property type="nucleotide sequence ID" value="NZ_SNZV01000003.1"/>
</dbReference>
<accession>A0A4R7D2X2</accession>
<sequence>MKNLVKAVLAVMAEVKNIEKNMTVGSGTNSYKGVSDKDVKHAIGAVMEKNGLVLFPIEIKPTTKIERWEENTSYNGNPTTKTKQSVFTEVETKYMLMHTSGESMEIVGYGHGVDTQDKSAGKATTYALKNTLLYTFLVPTGTLEDADNTHSDDHPVPGDKAQTSQDKNTTDKPAAQKESVPVGIPPTLPKVIGKVASVDALNTIWNNNAKLHENKDFLKLIAMKRIDFAGSKEDLSTIFDDHQILHTDSEFVTALSAKKKGFINAEGQQKQTA</sequence>
<proteinExistence type="predicted"/>
<evidence type="ECO:0000313" key="2">
    <source>
        <dbReference type="EMBL" id="TDS14777.1"/>
    </source>
</evidence>
<dbReference type="AlphaFoldDB" id="A0A4R7D2X2"/>
<feature type="compositionally biased region" description="Basic and acidic residues" evidence="1">
    <location>
        <begin position="147"/>
        <end position="157"/>
    </location>
</feature>
<dbReference type="EMBL" id="SNZV01000003">
    <property type="protein sequence ID" value="TDS14777.1"/>
    <property type="molecule type" value="Genomic_DNA"/>
</dbReference>
<comment type="caution">
    <text evidence="2">The sequence shown here is derived from an EMBL/GenBank/DDBJ whole genome shotgun (WGS) entry which is preliminary data.</text>
</comment>
<dbReference type="Pfam" id="PF04404">
    <property type="entry name" value="ERF"/>
    <property type="match status" value="1"/>
</dbReference>
<dbReference type="OrthoDB" id="1976435at2"/>
<gene>
    <name evidence="2" type="ORF">B0I21_103276</name>
</gene>
<keyword evidence="3" id="KW-1185">Reference proteome</keyword>
<feature type="region of interest" description="Disordered" evidence="1">
    <location>
        <begin position="145"/>
        <end position="183"/>
    </location>
</feature>
<organism evidence="2 3">
    <name type="scientific">Sphingobacterium paludis</name>
    <dbReference type="NCBI Taxonomy" id="1476465"/>
    <lineage>
        <taxon>Bacteria</taxon>
        <taxon>Pseudomonadati</taxon>
        <taxon>Bacteroidota</taxon>
        <taxon>Sphingobacteriia</taxon>
        <taxon>Sphingobacteriales</taxon>
        <taxon>Sphingobacteriaceae</taxon>
        <taxon>Sphingobacterium</taxon>
    </lineage>
</organism>
<evidence type="ECO:0000313" key="3">
    <source>
        <dbReference type="Proteomes" id="UP000294752"/>
    </source>
</evidence>
<reference evidence="2 3" key="1">
    <citation type="submission" date="2019-03" db="EMBL/GenBank/DDBJ databases">
        <title>Genomic Encyclopedia of Type Strains, Phase III (KMG-III): the genomes of soil and plant-associated and newly described type strains.</title>
        <authorList>
            <person name="Whitman W."/>
        </authorList>
    </citation>
    <scope>NUCLEOTIDE SEQUENCE [LARGE SCALE GENOMIC DNA]</scope>
    <source>
        <strain evidence="2 3">CGMCC 1.12801</strain>
    </source>
</reference>
<evidence type="ECO:0000256" key="1">
    <source>
        <dbReference type="SAM" id="MobiDB-lite"/>
    </source>
</evidence>